<feature type="non-terminal residue" evidence="2">
    <location>
        <position position="1"/>
    </location>
</feature>
<reference evidence="2 3" key="1">
    <citation type="journal article" date="2021" name="Nat. Plants">
        <title>The Taxus genome provides insights into paclitaxel biosynthesis.</title>
        <authorList>
            <person name="Xiong X."/>
            <person name="Gou J."/>
            <person name="Liao Q."/>
            <person name="Li Y."/>
            <person name="Zhou Q."/>
            <person name="Bi G."/>
            <person name="Li C."/>
            <person name="Du R."/>
            <person name="Wang X."/>
            <person name="Sun T."/>
            <person name="Guo L."/>
            <person name="Liang H."/>
            <person name="Lu P."/>
            <person name="Wu Y."/>
            <person name="Zhang Z."/>
            <person name="Ro D.K."/>
            <person name="Shang Y."/>
            <person name="Huang S."/>
            <person name="Yan J."/>
        </authorList>
    </citation>
    <scope>NUCLEOTIDE SEQUENCE [LARGE SCALE GENOMIC DNA]</scope>
    <source>
        <strain evidence="2">Ta-2019</strain>
    </source>
</reference>
<feature type="domain" description="GPI inositol-deacylase PGAP1-like alpha/beta" evidence="1">
    <location>
        <begin position="1"/>
        <end position="53"/>
    </location>
</feature>
<evidence type="ECO:0000259" key="1">
    <source>
        <dbReference type="Pfam" id="PF07819"/>
    </source>
</evidence>
<keyword evidence="3" id="KW-1185">Reference proteome</keyword>
<proteinExistence type="predicted"/>
<dbReference type="GO" id="GO:0016788">
    <property type="term" value="F:hydrolase activity, acting on ester bonds"/>
    <property type="evidence" value="ECO:0007669"/>
    <property type="project" value="InterPro"/>
</dbReference>
<accession>A0AA38GXV4</accession>
<dbReference type="AlphaFoldDB" id="A0AA38GXV4"/>
<organism evidence="2 3">
    <name type="scientific">Taxus chinensis</name>
    <name type="common">Chinese yew</name>
    <name type="synonym">Taxus wallichiana var. chinensis</name>
    <dbReference type="NCBI Taxonomy" id="29808"/>
    <lineage>
        <taxon>Eukaryota</taxon>
        <taxon>Viridiplantae</taxon>
        <taxon>Streptophyta</taxon>
        <taxon>Embryophyta</taxon>
        <taxon>Tracheophyta</taxon>
        <taxon>Spermatophyta</taxon>
        <taxon>Pinopsida</taxon>
        <taxon>Pinidae</taxon>
        <taxon>Conifers II</taxon>
        <taxon>Cupressales</taxon>
        <taxon>Taxaceae</taxon>
        <taxon>Taxus</taxon>
    </lineage>
</organism>
<gene>
    <name evidence="2" type="ORF">KI387_002035</name>
</gene>
<comment type="caution">
    <text evidence="2">The sequence shown here is derived from an EMBL/GenBank/DDBJ whole genome shotgun (WGS) entry which is preliminary data.</text>
</comment>
<sequence>VRSTLVSLEGIVPHTHGLTIGATGMRDVWLSMEHQSILWCNQLVIQVAHAMLHLIDKNTGQPLSSTQKRLAVFISNLRSGIPQNFGWMRSVQFQHYAKHLPITTEELGVSGSTGWIKDQFSCPGSIKWSDDSRERDLYIEGTTVTVLAMDGRRRWMDIKKLASDGKDNFIFVTNLAPCVGVRIHLWPEKSKLPLREKVPAIKRVVEVTSKMLNIPAGPAPRQIEPGSQTEQAPPSAVLCLGPDELQGFRFLTISVAPRP</sequence>
<dbReference type="PANTHER" id="PTHR47346">
    <property type="entry name" value="HYDROLASES, ACTING ON ESTER BOND"/>
    <property type="match status" value="1"/>
</dbReference>
<dbReference type="PANTHER" id="PTHR47346:SF1">
    <property type="entry name" value="GPI INOSITOL-DEACYLASE"/>
    <property type="match status" value="1"/>
</dbReference>
<dbReference type="Pfam" id="PF07819">
    <property type="entry name" value="PGAP1"/>
    <property type="match status" value="1"/>
</dbReference>
<evidence type="ECO:0000313" key="2">
    <source>
        <dbReference type="EMBL" id="KAH9329927.1"/>
    </source>
</evidence>
<name>A0AA38GXV4_TAXCH</name>
<feature type="non-terminal residue" evidence="2">
    <location>
        <position position="259"/>
    </location>
</feature>
<evidence type="ECO:0000313" key="3">
    <source>
        <dbReference type="Proteomes" id="UP000824469"/>
    </source>
</evidence>
<protein>
    <recommendedName>
        <fullName evidence="1">GPI inositol-deacylase PGAP1-like alpha/beta domain-containing protein</fullName>
    </recommendedName>
</protein>
<dbReference type="InterPro" id="IPR012908">
    <property type="entry name" value="PGAP1-ab_dom-like"/>
</dbReference>
<dbReference type="Proteomes" id="UP000824469">
    <property type="component" value="Unassembled WGS sequence"/>
</dbReference>
<dbReference type="EMBL" id="JAHRHJ020000001">
    <property type="protein sequence ID" value="KAH9329927.1"/>
    <property type="molecule type" value="Genomic_DNA"/>
</dbReference>